<keyword evidence="3" id="KW-1185">Reference proteome</keyword>
<comment type="caution">
    <text evidence="2">The sequence shown here is derived from an EMBL/GenBank/DDBJ whole genome shotgun (WGS) entry which is preliminary data.</text>
</comment>
<feature type="domain" description="Flagellar motor switch protein FliN-like C-terminal" evidence="1">
    <location>
        <begin position="247"/>
        <end position="309"/>
    </location>
</feature>
<dbReference type="SUPFAM" id="SSF101801">
    <property type="entry name" value="Surface presentation of antigens (SPOA)"/>
    <property type="match status" value="1"/>
</dbReference>
<accession>A0A3N1PBB7</accession>
<dbReference type="AlphaFoldDB" id="A0A3N1PBB7"/>
<evidence type="ECO:0000259" key="1">
    <source>
        <dbReference type="Pfam" id="PF01052"/>
    </source>
</evidence>
<sequence>MENRFKSSLHRDALLDAGELFFVSLGSKCMQDKTLGGQGKRFIKGAEAAQYPQFDLLGENRRVAALCATLNRLNTHVADALSVHCRHLFNDTGVQITLSPWTNQGQDAECWLGAAPDHKSEPLVSMGFAHSDLFSLSELFFGGQLAPVKKIEGRQVSETEERLAQKILHSMLGAFFGKLGIKLEGWQSQWHNRSPQQHQVRTELTIKVGEGQLRWQCSWSTDFDPNPQPLAVMPSALKPQLEQCAHAIPVKLKVTVAQLSLSLGELGKLKAGDILPIEMGETVSARIGKVSCLRGQLAEQGDQLVLRIGDGIGETK</sequence>
<dbReference type="InterPro" id="IPR036429">
    <property type="entry name" value="SpoA-like_sf"/>
</dbReference>
<keyword evidence="2" id="KW-0966">Cell projection</keyword>
<dbReference type="InterPro" id="IPR001543">
    <property type="entry name" value="FliN-like_C"/>
</dbReference>
<dbReference type="PANTHER" id="PTHR30034">
    <property type="entry name" value="FLAGELLAR MOTOR SWITCH PROTEIN FLIM"/>
    <property type="match status" value="1"/>
</dbReference>
<protein>
    <submittedName>
        <fullName evidence="2">Flagellar motor switch protein FliM</fullName>
    </submittedName>
</protein>
<proteinExistence type="predicted"/>
<keyword evidence="2" id="KW-0282">Flagellum</keyword>
<dbReference type="PANTHER" id="PTHR30034:SF6">
    <property type="entry name" value="YOP PROTEINS TRANSLOCATION PROTEIN Q"/>
    <property type="match status" value="1"/>
</dbReference>
<name>A0A3N1PBB7_9GAMM</name>
<gene>
    <name evidence="2" type="ORF">EDC28_105163</name>
</gene>
<dbReference type="Pfam" id="PF01052">
    <property type="entry name" value="FliMN_C"/>
    <property type="match status" value="1"/>
</dbReference>
<evidence type="ECO:0000313" key="3">
    <source>
        <dbReference type="Proteomes" id="UP000268033"/>
    </source>
</evidence>
<dbReference type="Proteomes" id="UP000268033">
    <property type="component" value="Unassembled WGS sequence"/>
</dbReference>
<dbReference type="Gene3D" id="2.30.330.10">
    <property type="entry name" value="SpoA-like"/>
    <property type="match status" value="1"/>
</dbReference>
<reference evidence="2 3" key="1">
    <citation type="submission" date="2018-11" db="EMBL/GenBank/DDBJ databases">
        <title>Genomic Encyclopedia of Type Strains, Phase IV (KMG-IV): sequencing the most valuable type-strain genomes for metagenomic binning, comparative biology and taxonomic classification.</title>
        <authorList>
            <person name="Goeker M."/>
        </authorList>
    </citation>
    <scope>NUCLEOTIDE SEQUENCE [LARGE SCALE GENOMIC DNA]</scope>
    <source>
        <strain evidence="2 3">DSM 21945</strain>
    </source>
</reference>
<organism evidence="2 3">
    <name type="scientific">Gallaecimonas pentaromativorans</name>
    <dbReference type="NCBI Taxonomy" id="584787"/>
    <lineage>
        <taxon>Bacteria</taxon>
        <taxon>Pseudomonadati</taxon>
        <taxon>Pseudomonadota</taxon>
        <taxon>Gammaproteobacteria</taxon>
        <taxon>Enterobacterales</taxon>
        <taxon>Gallaecimonadaceae</taxon>
        <taxon>Gallaecimonas</taxon>
    </lineage>
</organism>
<keyword evidence="2" id="KW-0969">Cilium</keyword>
<dbReference type="GO" id="GO:0050918">
    <property type="term" value="P:positive chemotaxis"/>
    <property type="evidence" value="ECO:0007669"/>
    <property type="project" value="TreeGrafter"/>
</dbReference>
<dbReference type="EMBL" id="RJUL01000005">
    <property type="protein sequence ID" value="ROQ25853.1"/>
    <property type="molecule type" value="Genomic_DNA"/>
</dbReference>
<evidence type="ECO:0000313" key="2">
    <source>
        <dbReference type="EMBL" id="ROQ25853.1"/>
    </source>
</evidence>
<dbReference type="STRING" id="584787.GCA_001247655_02912"/>
<dbReference type="GO" id="GO:0071978">
    <property type="term" value="P:bacterial-type flagellum-dependent swarming motility"/>
    <property type="evidence" value="ECO:0007669"/>
    <property type="project" value="TreeGrafter"/>
</dbReference>